<gene>
    <name evidence="2" type="ORF">SU86_003230</name>
</gene>
<evidence type="ECO:0000256" key="1">
    <source>
        <dbReference type="SAM" id="Phobius"/>
    </source>
</evidence>
<dbReference type="RefSeq" id="WP_048188287.1">
    <property type="nucleotide sequence ID" value="NZ_CP011097.1"/>
</dbReference>
<feature type="transmembrane region" description="Helical" evidence="1">
    <location>
        <begin position="146"/>
        <end position="167"/>
    </location>
</feature>
<dbReference type="KEGG" id="tah:SU86_003230"/>
<keyword evidence="1" id="KW-0472">Membrane</keyword>
<dbReference type="AlphaFoldDB" id="A0A3G1B6A3"/>
<dbReference type="Proteomes" id="UP000266745">
    <property type="component" value="Chromosome"/>
</dbReference>
<sequence>MISFDPNLSVIQRAKIGCIAGLVGGFAIFVSIFAIDLSMGSGQGSFYKIVGLAIGSSGVEATLLGMVSHMLTAALIGTVFGLGSAMHKRLDITSIKKGALAGATTGIVVFFAFFIPISVFVIMPIIQSGAITGESQILLANSDLIMISSLELHVVYGIVMGVFFGIAMQVNAKTKFTVSAEA</sequence>
<organism evidence="2 3">
    <name type="scientific">Candidatus Nitrosotenuis cloacae</name>
    <dbReference type="NCBI Taxonomy" id="1603555"/>
    <lineage>
        <taxon>Archaea</taxon>
        <taxon>Nitrososphaerota</taxon>
        <taxon>Candidatus Nitrosotenuis</taxon>
    </lineage>
</organism>
<evidence type="ECO:0000313" key="2">
    <source>
        <dbReference type="EMBL" id="AJZ75549.1"/>
    </source>
</evidence>
<feature type="transmembrane region" description="Helical" evidence="1">
    <location>
        <begin position="16"/>
        <end position="35"/>
    </location>
</feature>
<protein>
    <submittedName>
        <fullName evidence="2">Uncharacterized protein</fullName>
    </submittedName>
</protein>
<feature type="transmembrane region" description="Helical" evidence="1">
    <location>
        <begin position="66"/>
        <end position="86"/>
    </location>
</feature>
<keyword evidence="3" id="KW-1185">Reference proteome</keyword>
<reference evidence="2 3" key="1">
    <citation type="journal article" date="2016" name="Sci. Rep.">
        <title>A novel ammonia-oxidizing archaeon from wastewater treatment plant: Its enrichment, physiological and genomic characteristics.</title>
        <authorList>
            <person name="Li Y."/>
            <person name="Ding K."/>
            <person name="Wen X."/>
            <person name="Zhang B."/>
            <person name="Shen B."/>
            <person name="Yang Y."/>
        </authorList>
    </citation>
    <scope>NUCLEOTIDE SEQUENCE [LARGE SCALE GENOMIC DNA]</scope>
    <source>
        <strain evidence="2 3">SAT1</strain>
    </source>
</reference>
<keyword evidence="1" id="KW-1133">Transmembrane helix</keyword>
<proteinExistence type="predicted"/>
<feature type="transmembrane region" description="Helical" evidence="1">
    <location>
        <begin position="98"/>
        <end position="126"/>
    </location>
</feature>
<dbReference type="OrthoDB" id="11273at2157"/>
<dbReference type="EMBL" id="CP011097">
    <property type="protein sequence ID" value="AJZ75549.1"/>
    <property type="molecule type" value="Genomic_DNA"/>
</dbReference>
<name>A0A3G1B6A3_9ARCH</name>
<dbReference type="GeneID" id="24875402"/>
<keyword evidence="1" id="KW-0812">Transmembrane</keyword>
<accession>A0A3G1B6A3</accession>
<dbReference type="STRING" id="1603555.SU86_003230"/>
<evidence type="ECO:0000313" key="3">
    <source>
        <dbReference type="Proteomes" id="UP000266745"/>
    </source>
</evidence>